<dbReference type="Proteomes" id="UP001196413">
    <property type="component" value="Unassembled WGS sequence"/>
</dbReference>
<evidence type="ECO:0000313" key="3">
    <source>
        <dbReference type="Proteomes" id="UP001196413"/>
    </source>
</evidence>
<evidence type="ECO:0000256" key="1">
    <source>
        <dbReference type="SAM" id="MobiDB-lite"/>
    </source>
</evidence>
<proteinExistence type="predicted"/>
<evidence type="ECO:0000313" key="2">
    <source>
        <dbReference type="EMBL" id="KAJ1361219.1"/>
    </source>
</evidence>
<keyword evidence="3" id="KW-1185">Reference proteome</keyword>
<gene>
    <name evidence="2" type="ORF">KIN20_020418</name>
</gene>
<accession>A0AAD5N6I3</accession>
<organism evidence="2 3">
    <name type="scientific">Parelaphostrongylus tenuis</name>
    <name type="common">Meningeal worm</name>
    <dbReference type="NCBI Taxonomy" id="148309"/>
    <lineage>
        <taxon>Eukaryota</taxon>
        <taxon>Metazoa</taxon>
        <taxon>Ecdysozoa</taxon>
        <taxon>Nematoda</taxon>
        <taxon>Chromadorea</taxon>
        <taxon>Rhabditida</taxon>
        <taxon>Rhabditina</taxon>
        <taxon>Rhabditomorpha</taxon>
        <taxon>Strongyloidea</taxon>
        <taxon>Metastrongylidae</taxon>
        <taxon>Parelaphostrongylus</taxon>
    </lineage>
</organism>
<comment type="caution">
    <text evidence="2">The sequence shown here is derived from an EMBL/GenBank/DDBJ whole genome shotgun (WGS) entry which is preliminary data.</text>
</comment>
<feature type="region of interest" description="Disordered" evidence="1">
    <location>
        <begin position="32"/>
        <end position="67"/>
    </location>
</feature>
<dbReference type="EMBL" id="JAHQIW010004134">
    <property type="protein sequence ID" value="KAJ1361219.1"/>
    <property type="molecule type" value="Genomic_DNA"/>
</dbReference>
<dbReference type="AlphaFoldDB" id="A0AAD5N6I3"/>
<name>A0AAD5N6I3_PARTN</name>
<sequence>MSNRLWNTIRIRLKLWYEVTFCGKAIRQSWNGNEVGPQELGQRTVQKKGGVRGEGARPKDGSIQKNGLFCDEQNMKDKIDELPDEFTVPSTNTIAINHKCLPSD</sequence>
<reference evidence="2" key="1">
    <citation type="submission" date="2021-06" db="EMBL/GenBank/DDBJ databases">
        <title>Parelaphostrongylus tenuis whole genome reference sequence.</title>
        <authorList>
            <person name="Garwood T.J."/>
            <person name="Larsen P.A."/>
            <person name="Fountain-Jones N.M."/>
            <person name="Garbe J.R."/>
            <person name="Macchietto M.G."/>
            <person name="Kania S.A."/>
            <person name="Gerhold R.W."/>
            <person name="Richards J.E."/>
            <person name="Wolf T.M."/>
        </authorList>
    </citation>
    <scope>NUCLEOTIDE SEQUENCE</scope>
    <source>
        <strain evidence="2">MNPRO001-30</strain>
        <tissue evidence="2">Meninges</tissue>
    </source>
</reference>
<protein>
    <submittedName>
        <fullName evidence="2">Uncharacterized protein</fullName>
    </submittedName>
</protein>